<dbReference type="SUPFAM" id="SSF55816">
    <property type="entry name" value="5'-nucleotidase (syn. UDP-sugar hydrolase), C-terminal domain"/>
    <property type="match status" value="1"/>
</dbReference>
<dbReference type="Pfam" id="PF00149">
    <property type="entry name" value="Metallophos"/>
    <property type="match status" value="1"/>
</dbReference>
<protein>
    <submittedName>
        <fullName evidence="5">Bifunctional metallophosphatase/5'-nucleotidase</fullName>
    </submittedName>
</protein>
<evidence type="ECO:0000259" key="3">
    <source>
        <dbReference type="Pfam" id="PF00149"/>
    </source>
</evidence>
<evidence type="ECO:0000313" key="5">
    <source>
        <dbReference type="EMBL" id="TMJ08371.1"/>
    </source>
</evidence>
<comment type="caution">
    <text evidence="5">The sequence shown here is derived from an EMBL/GenBank/DDBJ whole genome shotgun (WGS) entry which is preliminary data.</text>
</comment>
<sequence>MTPRPPQILRRRSTFFGMRGATPNVRTMPLRGAPGRGCRETRSLGARRWTPCKKLTPSAVFSVPAVSIVEFVQMRRGASIGLGVALTAILLLVSAAQPQSPVLTILHFNDDYQLTAVDQGKAGGLDRLAAVVKQYRRREPCSLLLFAGDLISPSLESSVFKGAQLIDGLNLLGVDAATFGNHEFDYGPAELVKRVAESRFPWVASNTFAAPGARPFPGARTYMIRNVCGTRVGILGLLTEETATSSSPGTTWFGDPVAVAKTILQVMPRGYRRIVTLTHLHMQDDEGLLRAVPEIDVAIGGHDHDPMTSTVGGRLIAKAGSDGKWLGVTRVPLSGLPRAVHELVPITDQTPSDPEMAGLIKRYTDQLARDLAVVIGETTVALDARNQAVRQQEAALGDYIADVMRTAVDATVAITNGGGIRTNAIFPAGPIRRRDVFAWLPFGNVVVKVTIRGSAIRAALENGVSQWDQVGGRFPQVSGLRYTFNPTRPVGSRITEVRVGDRPLEDDALYTVATNDFMLRGGDGYATLASGEVLIGPAGGPLIVTAVLDAVQKARMISPSIEGRITIVR</sequence>
<feature type="domain" description="Calcineurin-like phosphoesterase" evidence="3">
    <location>
        <begin position="104"/>
        <end position="306"/>
    </location>
</feature>
<evidence type="ECO:0000256" key="2">
    <source>
        <dbReference type="RuleBase" id="RU362119"/>
    </source>
</evidence>
<dbReference type="SUPFAM" id="SSF56300">
    <property type="entry name" value="Metallo-dependent phosphatases"/>
    <property type="match status" value="1"/>
</dbReference>
<dbReference type="EMBL" id="VBAJ01000104">
    <property type="protein sequence ID" value="TMJ08371.1"/>
    <property type="molecule type" value="Genomic_DNA"/>
</dbReference>
<evidence type="ECO:0000259" key="4">
    <source>
        <dbReference type="Pfam" id="PF02872"/>
    </source>
</evidence>
<keyword evidence="1" id="KW-0732">Signal</keyword>
<dbReference type="InterPro" id="IPR008334">
    <property type="entry name" value="5'-Nucleotdase_C"/>
</dbReference>
<dbReference type="GO" id="GO:0016787">
    <property type="term" value="F:hydrolase activity"/>
    <property type="evidence" value="ECO:0007669"/>
    <property type="project" value="UniProtKB-KW"/>
</dbReference>
<dbReference type="InterPro" id="IPR006179">
    <property type="entry name" value="5_nucleotidase/apyrase"/>
</dbReference>
<dbReference type="AlphaFoldDB" id="A0A537LK38"/>
<dbReference type="Proteomes" id="UP000318661">
    <property type="component" value="Unassembled WGS sequence"/>
</dbReference>
<dbReference type="InterPro" id="IPR004843">
    <property type="entry name" value="Calcineurin-like_PHP"/>
</dbReference>
<accession>A0A537LK38</accession>
<feature type="domain" description="5'-Nucleotidase C-terminal" evidence="4">
    <location>
        <begin position="374"/>
        <end position="529"/>
    </location>
</feature>
<dbReference type="InterPro" id="IPR036907">
    <property type="entry name" value="5'-Nucleotdase_C_sf"/>
</dbReference>
<dbReference type="GO" id="GO:0009166">
    <property type="term" value="P:nucleotide catabolic process"/>
    <property type="evidence" value="ECO:0007669"/>
    <property type="project" value="InterPro"/>
</dbReference>
<dbReference type="PANTHER" id="PTHR11575">
    <property type="entry name" value="5'-NUCLEOTIDASE-RELATED"/>
    <property type="match status" value="1"/>
</dbReference>
<dbReference type="PANTHER" id="PTHR11575:SF24">
    <property type="entry name" value="5'-NUCLEOTIDASE"/>
    <property type="match status" value="1"/>
</dbReference>
<organism evidence="5 6">
    <name type="scientific">Candidatus Segetimicrobium genomatis</name>
    <dbReference type="NCBI Taxonomy" id="2569760"/>
    <lineage>
        <taxon>Bacteria</taxon>
        <taxon>Bacillati</taxon>
        <taxon>Candidatus Sysuimicrobiota</taxon>
        <taxon>Candidatus Sysuimicrobiia</taxon>
        <taxon>Candidatus Sysuimicrobiales</taxon>
        <taxon>Candidatus Segetimicrobiaceae</taxon>
        <taxon>Candidatus Segetimicrobium</taxon>
    </lineage>
</organism>
<evidence type="ECO:0000313" key="6">
    <source>
        <dbReference type="Proteomes" id="UP000318661"/>
    </source>
</evidence>
<evidence type="ECO:0000256" key="1">
    <source>
        <dbReference type="ARBA" id="ARBA00022729"/>
    </source>
</evidence>
<comment type="similarity">
    <text evidence="2">Belongs to the 5'-nucleotidase family.</text>
</comment>
<dbReference type="Pfam" id="PF02872">
    <property type="entry name" value="5_nucleotid_C"/>
    <property type="match status" value="1"/>
</dbReference>
<dbReference type="InterPro" id="IPR029052">
    <property type="entry name" value="Metallo-depent_PP-like"/>
</dbReference>
<name>A0A537LK38_9BACT</name>
<dbReference type="PRINTS" id="PR01607">
    <property type="entry name" value="APYRASEFAMLY"/>
</dbReference>
<keyword evidence="2" id="KW-0547">Nucleotide-binding</keyword>
<dbReference type="GO" id="GO:0000166">
    <property type="term" value="F:nucleotide binding"/>
    <property type="evidence" value="ECO:0007669"/>
    <property type="project" value="UniProtKB-KW"/>
</dbReference>
<proteinExistence type="inferred from homology"/>
<gene>
    <name evidence="5" type="ORF">E6G99_04560</name>
</gene>
<dbReference type="Gene3D" id="3.60.21.10">
    <property type="match status" value="1"/>
</dbReference>
<dbReference type="Gene3D" id="3.90.780.10">
    <property type="entry name" value="5'-Nucleotidase, C-terminal domain"/>
    <property type="match status" value="1"/>
</dbReference>
<keyword evidence="2" id="KW-0378">Hydrolase</keyword>
<reference evidence="5 6" key="1">
    <citation type="journal article" date="2019" name="Nat. Microbiol.">
        <title>Mediterranean grassland soil C-N compound turnover is dependent on rainfall and depth, and is mediated by genomically divergent microorganisms.</title>
        <authorList>
            <person name="Diamond S."/>
            <person name="Andeer P.F."/>
            <person name="Li Z."/>
            <person name="Crits-Christoph A."/>
            <person name="Burstein D."/>
            <person name="Anantharaman K."/>
            <person name="Lane K.R."/>
            <person name="Thomas B.C."/>
            <person name="Pan C."/>
            <person name="Northen T.R."/>
            <person name="Banfield J.F."/>
        </authorList>
    </citation>
    <scope>NUCLEOTIDE SEQUENCE [LARGE SCALE GENOMIC DNA]</scope>
    <source>
        <strain evidence="5">NP_2</strain>
    </source>
</reference>